<dbReference type="HOGENOM" id="CLU_141770_0_0_1"/>
<dbReference type="InParanoid" id="A0A0C3AA96"/>
<dbReference type="AlphaFoldDB" id="A0A0C3AA96"/>
<keyword evidence="2" id="KW-1185">Reference proteome</keyword>
<protein>
    <submittedName>
        <fullName evidence="1">Uncharacterized protein</fullName>
    </submittedName>
</protein>
<organism evidence="1 2">
    <name type="scientific">Scleroderma citrinum Foug A</name>
    <dbReference type="NCBI Taxonomy" id="1036808"/>
    <lineage>
        <taxon>Eukaryota</taxon>
        <taxon>Fungi</taxon>
        <taxon>Dikarya</taxon>
        <taxon>Basidiomycota</taxon>
        <taxon>Agaricomycotina</taxon>
        <taxon>Agaricomycetes</taxon>
        <taxon>Agaricomycetidae</taxon>
        <taxon>Boletales</taxon>
        <taxon>Sclerodermatineae</taxon>
        <taxon>Sclerodermataceae</taxon>
        <taxon>Scleroderma</taxon>
    </lineage>
</organism>
<proteinExistence type="predicted"/>
<dbReference type="Proteomes" id="UP000053989">
    <property type="component" value="Unassembled WGS sequence"/>
</dbReference>
<reference evidence="2" key="2">
    <citation type="submission" date="2015-01" db="EMBL/GenBank/DDBJ databases">
        <title>Evolutionary Origins and Diversification of the Mycorrhizal Mutualists.</title>
        <authorList>
            <consortium name="DOE Joint Genome Institute"/>
            <consortium name="Mycorrhizal Genomics Consortium"/>
            <person name="Kohler A."/>
            <person name="Kuo A."/>
            <person name="Nagy L.G."/>
            <person name="Floudas D."/>
            <person name="Copeland A."/>
            <person name="Barry K.W."/>
            <person name="Cichocki N."/>
            <person name="Veneault-Fourrey C."/>
            <person name="LaButti K."/>
            <person name="Lindquist E.A."/>
            <person name="Lipzen A."/>
            <person name="Lundell T."/>
            <person name="Morin E."/>
            <person name="Murat C."/>
            <person name="Riley R."/>
            <person name="Ohm R."/>
            <person name="Sun H."/>
            <person name="Tunlid A."/>
            <person name="Henrissat B."/>
            <person name="Grigoriev I.V."/>
            <person name="Hibbett D.S."/>
            <person name="Martin F."/>
        </authorList>
    </citation>
    <scope>NUCLEOTIDE SEQUENCE [LARGE SCALE GENOMIC DNA]</scope>
    <source>
        <strain evidence="2">Foug A</strain>
    </source>
</reference>
<evidence type="ECO:0000313" key="2">
    <source>
        <dbReference type="Proteomes" id="UP000053989"/>
    </source>
</evidence>
<name>A0A0C3AA96_9AGAM</name>
<evidence type="ECO:0000313" key="1">
    <source>
        <dbReference type="EMBL" id="KIM61827.1"/>
    </source>
</evidence>
<gene>
    <name evidence="1" type="ORF">SCLCIDRAFT_856850</name>
</gene>
<sequence>MEFIHEEASVSSLWINIRNMLWGTHQINLRLPPYEKFMNFPRNLVNFPSYSLEGAVGDTYTNPQKHTCNFFRPCRYPNSSGGLCGEIISCSTMSAHFHERHGIVNLPRNYHLTCQWCGCLKSISRHNFVRHVREQHLFHSRP</sequence>
<dbReference type="OrthoDB" id="2692749at2759"/>
<dbReference type="EMBL" id="KN822047">
    <property type="protein sequence ID" value="KIM61827.1"/>
    <property type="molecule type" value="Genomic_DNA"/>
</dbReference>
<reference evidence="1 2" key="1">
    <citation type="submission" date="2014-04" db="EMBL/GenBank/DDBJ databases">
        <authorList>
            <consortium name="DOE Joint Genome Institute"/>
            <person name="Kuo A."/>
            <person name="Kohler A."/>
            <person name="Nagy L.G."/>
            <person name="Floudas D."/>
            <person name="Copeland A."/>
            <person name="Barry K.W."/>
            <person name="Cichocki N."/>
            <person name="Veneault-Fourrey C."/>
            <person name="LaButti K."/>
            <person name="Lindquist E.A."/>
            <person name="Lipzen A."/>
            <person name="Lundell T."/>
            <person name="Morin E."/>
            <person name="Murat C."/>
            <person name="Sun H."/>
            <person name="Tunlid A."/>
            <person name="Henrissat B."/>
            <person name="Grigoriev I.V."/>
            <person name="Hibbett D.S."/>
            <person name="Martin F."/>
            <person name="Nordberg H.P."/>
            <person name="Cantor M.N."/>
            <person name="Hua S.X."/>
        </authorList>
    </citation>
    <scope>NUCLEOTIDE SEQUENCE [LARGE SCALE GENOMIC DNA]</scope>
    <source>
        <strain evidence="1 2">Foug A</strain>
    </source>
</reference>
<accession>A0A0C3AA96</accession>